<dbReference type="InterPro" id="IPR001002">
    <property type="entry name" value="Chitin-bd_1"/>
</dbReference>
<dbReference type="Pfam" id="PF00187">
    <property type="entry name" value="Chitin_bind_1"/>
    <property type="match status" value="1"/>
</dbReference>
<dbReference type="PANTHER" id="PTHR46471:SF2">
    <property type="entry name" value="CHITIN DEACETYLASE-RELATED"/>
    <property type="match status" value="1"/>
</dbReference>
<evidence type="ECO:0000313" key="10">
    <source>
        <dbReference type="EMBL" id="KAF2247842.1"/>
    </source>
</evidence>
<dbReference type="AlphaFoldDB" id="A0A6A6ID69"/>
<gene>
    <name evidence="10" type="ORF">BU26DRAFT_505630</name>
</gene>
<dbReference type="GeneID" id="54580189"/>
<evidence type="ECO:0000256" key="4">
    <source>
        <dbReference type="ARBA" id="ARBA00022729"/>
    </source>
</evidence>
<evidence type="ECO:0000256" key="8">
    <source>
        <dbReference type="PROSITE-ProRule" id="PRU00261"/>
    </source>
</evidence>
<feature type="domain" description="Chitin-binding type-1" evidence="9">
    <location>
        <begin position="368"/>
        <end position="414"/>
    </location>
</feature>
<dbReference type="CDD" id="cd11618">
    <property type="entry name" value="ChtBD1_1"/>
    <property type="match status" value="3"/>
</dbReference>
<evidence type="ECO:0000256" key="1">
    <source>
        <dbReference type="ARBA" id="ARBA00001941"/>
    </source>
</evidence>
<dbReference type="OrthoDB" id="5985073at2759"/>
<dbReference type="GO" id="GO:0016787">
    <property type="term" value="F:hydrolase activity"/>
    <property type="evidence" value="ECO:0007669"/>
    <property type="project" value="UniProtKB-KW"/>
</dbReference>
<keyword evidence="6" id="KW-0119">Carbohydrate metabolism</keyword>
<reference evidence="10" key="1">
    <citation type="journal article" date="2020" name="Stud. Mycol.">
        <title>101 Dothideomycetes genomes: a test case for predicting lifestyles and emergence of pathogens.</title>
        <authorList>
            <person name="Haridas S."/>
            <person name="Albert R."/>
            <person name="Binder M."/>
            <person name="Bloem J."/>
            <person name="Labutti K."/>
            <person name="Salamov A."/>
            <person name="Andreopoulos B."/>
            <person name="Baker S."/>
            <person name="Barry K."/>
            <person name="Bills G."/>
            <person name="Bluhm B."/>
            <person name="Cannon C."/>
            <person name="Castanera R."/>
            <person name="Culley D."/>
            <person name="Daum C."/>
            <person name="Ezra D."/>
            <person name="Gonzalez J."/>
            <person name="Henrissat B."/>
            <person name="Kuo A."/>
            <person name="Liang C."/>
            <person name="Lipzen A."/>
            <person name="Lutzoni F."/>
            <person name="Magnuson J."/>
            <person name="Mondo S."/>
            <person name="Nolan M."/>
            <person name="Ohm R."/>
            <person name="Pangilinan J."/>
            <person name="Park H.-J."/>
            <person name="Ramirez L."/>
            <person name="Alfaro M."/>
            <person name="Sun H."/>
            <person name="Tritt A."/>
            <person name="Yoshinaga Y."/>
            <person name="Zwiers L.-H."/>
            <person name="Turgeon B."/>
            <person name="Goodwin S."/>
            <person name="Spatafora J."/>
            <person name="Crous P."/>
            <person name="Grigoriev I."/>
        </authorList>
    </citation>
    <scope>NUCLEOTIDE SEQUENCE</scope>
    <source>
        <strain evidence="10">CBS 122368</strain>
    </source>
</reference>
<evidence type="ECO:0000256" key="2">
    <source>
        <dbReference type="ARBA" id="ARBA00022669"/>
    </source>
</evidence>
<keyword evidence="8" id="KW-1015">Disulfide bond</keyword>
<evidence type="ECO:0000313" key="11">
    <source>
        <dbReference type="Proteomes" id="UP000800094"/>
    </source>
</evidence>
<feature type="disulfide bond" evidence="8">
    <location>
        <begin position="321"/>
        <end position="335"/>
    </location>
</feature>
<accession>A0A6A6ID69</accession>
<sequence length="515" mass="51075">MAGCQFGSPDLVTSISGTTATPTFAFDAANTNYFGLVGSFTSTNGTVCSFPTRSVALGRTSTYAITPLIVTTSGLTGKTTTCSVLAPPSITPSVGGSTTYSGIECPTAIDNQFAPGTYTLRFSQPVVVGAPSISSRVFVVASPIFVTDSVAATFLQTTTASAATASTSTVTEFTSTATETASSGASTTTIIGSAATTITVKELIQTCANATSTIASPTSSSESASPTATLPVSLNGQCGNSTGQTCLGSTFGNCCSLYGYCGASDIYCLTTEGCQSEYGTCTTPSPVSSSAMPTSTIPVSLDGSCGGTTGYVCAGSGFGDCCSPYGWCGSTRDHCGPGCQPLFGACNATSTPTGSAPLPSSTLKVSLDGACGGTTGQTCVGSDFGTCCSEYGYCGATADYCGATCQPEFGICSTAAAKRAVARQQRPRAASPREARGVVERAIGGAGPDYTYPPIPHTTVTAGVTQVVTVTPSGGVSTTTVLGVSTTTVGAGVVTITEVGGTARSTETVTASLCS</sequence>
<evidence type="ECO:0000256" key="6">
    <source>
        <dbReference type="ARBA" id="ARBA00023277"/>
    </source>
</evidence>
<dbReference type="PROSITE" id="PS50941">
    <property type="entry name" value="CHIT_BIND_I_2"/>
    <property type="match status" value="3"/>
</dbReference>
<dbReference type="Proteomes" id="UP000800094">
    <property type="component" value="Unassembled WGS sequence"/>
</dbReference>
<feature type="disulfide bond" evidence="8">
    <location>
        <begin position="254"/>
        <end position="268"/>
    </location>
</feature>
<feature type="domain" description="Chitin-binding type-1" evidence="9">
    <location>
        <begin position="235"/>
        <end position="283"/>
    </location>
</feature>
<keyword evidence="7" id="KW-0170">Cobalt</keyword>
<comment type="cofactor">
    <cofactor evidence="1">
        <name>Co(2+)</name>
        <dbReference type="ChEBI" id="CHEBI:48828"/>
    </cofactor>
</comment>
<keyword evidence="11" id="KW-1185">Reference proteome</keyword>
<keyword evidence="5" id="KW-0378">Hydrolase</keyword>
<proteinExistence type="predicted"/>
<feature type="domain" description="Chitin-binding type-1" evidence="9">
    <location>
        <begin position="302"/>
        <end position="348"/>
    </location>
</feature>
<dbReference type="GO" id="GO:0046872">
    <property type="term" value="F:metal ion binding"/>
    <property type="evidence" value="ECO:0007669"/>
    <property type="project" value="UniProtKB-KW"/>
</dbReference>
<evidence type="ECO:0000256" key="5">
    <source>
        <dbReference type="ARBA" id="ARBA00022801"/>
    </source>
</evidence>
<evidence type="ECO:0000256" key="7">
    <source>
        <dbReference type="ARBA" id="ARBA00023285"/>
    </source>
</evidence>
<feature type="disulfide bond" evidence="8">
    <location>
        <begin position="387"/>
        <end position="401"/>
    </location>
</feature>
<keyword evidence="4" id="KW-0732">Signal</keyword>
<organism evidence="10 11">
    <name type="scientific">Trematosphaeria pertusa</name>
    <dbReference type="NCBI Taxonomy" id="390896"/>
    <lineage>
        <taxon>Eukaryota</taxon>
        <taxon>Fungi</taxon>
        <taxon>Dikarya</taxon>
        <taxon>Ascomycota</taxon>
        <taxon>Pezizomycotina</taxon>
        <taxon>Dothideomycetes</taxon>
        <taxon>Pleosporomycetidae</taxon>
        <taxon>Pleosporales</taxon>
        <taxon>Massarineae</taxon>
        <taxon>Trematosphaeriaceae</taxon>
        <taxon>Trematosphaeria</taxon>
    </lineage>
</organism>
<comment type="caution">
    <text evidence="8">Lacks conserved residue(s) required for the propagation of feature annotation.</text>
</comment>
<name>A0A6A6ID69_9PLEO</name>
<dbReference type="GO" id="GO:0008061">
    <property type="term" value="F:chitin binding"/>
    <property type="evidence" value="ECO:0007669"/>
    <property type="project" value="UniProtKB-UniRule"/>
</dbReference>
<dbReference type="RefSeq" id="XP_033682846.1">
    <property type="nucleotide sequence ID" value="XM_033826859.1"/>
</dbReference>
<keyword evidence="2 8" id="KW-0147">Chitin-binding</keyword>
<keyword evidence="3" id="KW-0479">Metal-binding</keyword>
<dbReference type="SUPFAM" id="SSF57016">
    <property type="entry name" value="Plant lectins/antimicrobial peptides"/>
    <property type="match status" value="3"/>
</dbReference>
<dbReference type="PANTHER" id="PTHR46471">
    <property type="entry name" value="CHITIN DEACETYLASE"/>
    <property type="match status" value="1"/>
</dbReference>
<dbReference type="Gene3D" id="3.30.60.10">
    <property type="entry name" value="Endochitinase-like"/>
    <property type="match status" value="3"/>
</dbReference>
<dbReference type="EMBL" id="ML987196">
    <property type="protein sequence ID" value="KAF2247842.1"/>
    <property type="molecule type" value="Genomic_DNA"/>
</dbReference>
<evidence type="ECO:0000259" key="9">
    <source>
        <dbReference type="PROSITE" id="PS50941"/>
    </source>
</evidence>
<protein>
    <submittedName>
        <fullName evidence="10">Carbohydrate-binding module family 18 protein</fullName>
    </submittedName>
</protein>
<dbReference type="SMART" id="SM00270">
    <property type="entry name" value="ChtBD1"/>
    <property type="match status" value="3"/>
</dbReference>
<dbReference type="InterPro" id="IPR036861">
    <property type="entry name" value="Endochitinase-like_sf"/>
</dbReference>
<evidence type="ECO:0000256" key="3">
    <source>
        <dbReference type="ARBA" id="ARBA00022723"/>
    </source>
</evidence>